<reference evidence="1 2" key="1">
    <citation type="submission" date="2013-09" db="EMBL/GenBank/DDBJ databases">
        <title>High correlation between genotypes and phenotypes of environmental bacteria Comamonas testosteroni strains.</title>
        <authorList>
            <person name="Liu L."/>
            <person name="Zhu W."/>
            <person name="Xia X."/>
            <person name="Xu B."/>
            <person name="Luo M."/>
            <person name="Wang G."/>
        </authorList>
    </citation>
    <scope>NUCLEOTIDE SEQUENCE [LARGE SCALE GENOMIC DNA]</scope>
    <source>
        <strain evidence="1 2">JL40</strain>
    </source>
</reference>
<gene>
    <name evidence="1" type="ORF">P353_08175</name>
</gene>
<dbReference type="Proteomes" id="UP000029553">
    <property type="component" value="Unassembled WGS sequence"/>
</dbReference>
<dbReference type="RefSeq" id="WP_034367583.1">
    <property type="nucleotide sequence ID" value="NZ_AWOR01000037.1"/>
</dbReference>
<organism evidence="1 2">
    <name type="scientific">Comamonas testosteroni</name>
    <name type="common">Pseudomonas testosteroni</name>
    <dbReference type="NCBI Taxonomy" id="285"/>
    <lineage>
        <taxon>Bacteria</taxon>
        <taxon>Pseudomonadati</taxon>
        <taxon>Pseudomonadota</taxon>
        <taxon>Betaproteobacteria</taxon>
        <taxon>Burkholderiales</taxon>
        <taxon>Comamonadaceae</taxon>
        <taxon>Comamonas</taxon>
    </lineage>
</organism>
<evidence type="ECO:0000313" key="2">
    <source>
        <dbReference type="Proteomes" id="UP000029553"/>
    </source>
</evidence>
<comment type="caution">
    <text evidence="1">The sequence shown here is derived from an EMBL/GenBank/DDBJ whole genome shotgun (WGS) entry which is preliminary data.</text>
</comment>
<proteinExistence type="predicted"/>
<dbReference type="AlphaFoldDB" id="A0A096HPD4"/>
<sequence length="159" mass="17340">MPTETTSLNTLESIKRLAKAIKKDAGIKHFAALDQAAMRAGFANYAHAQRTLKDARPSTTHDEPSVANQLLDPKLLLATETEDEDLPSLPTVALMQMVKSAAAKSADGVAHLSYSDLAAAIHDSRPMSGREKQRLRKQFARAGEEALKQGLKWDFVLTT</sequence>
<protein>
    <submittedName>
        <fullName evidence="1">Uncharacterized protein</fullName>
    </submittedName>
</protein>
<name>A0A096HPD4_COMTE</name>
<evidence type="ECO:0000313" key="1">
    <source>
        <dbReference type="EMBL" id="KGH30827.1"/>
    </source>
</evidence>
<dbReference type="EMBL" id="AWOR01000037">
    <property type="protein sequence ID" value="KGH30827.1"/>
    <property type="molecule type" value="Genomic_DNA"/>
</dbReference>
<accession>A0A096HPD4</accession>